<gene>
    <name evidence="21" type="ORF">ICT70_04945</name>
</gene>
<dbReference type="GO" id="GO:0016740">
    <property type="term" value="F:transferase activity"/>
    <property type="evidence" value="ECO:0007669"/>
    <property type="project" value="UniProtKB-UniRule"/>
</dbReference>
<evidence type="ECO:0000256" key="11">
    <source>
        <dbReference type="ARBA" id="ARBA00022842"/>
    </source>
</evidence>
<evidence type="ECO:0000313" key="22">
    <source>
        <dbReference type="Proteomes" id="UP000632828"/>
    </source>
</evidence>
<evidence type="ECO:0000256" key="10">
    <source>
        <dbReference type="ARBA" id="ARBA00022827"/>
    </source>
</evidence>
<protein>
    <recommendedName>
        <fullName evidence="3 18">FAD:protein FMN transferase</fullName>
        <ecNumber evidence="2 18">2.7.1.180</ecNumber>
    </recommendedName>
    <alternativeName>
        <fullName evidence="15 18">Flavin transferase</fullName>
    </alternativeName>
</protein>
<dbReference type="SUPFAM" id="SSF143631">
    <property type="entry name" value="ApbE-like"/>
    <property type="match status" value="1"/>
</dbReference>
<dbReference type="PANTHER" id="PTHR30040:SF2">
    <property type="entry name" value="FAD:PROTEIN FMN TRANSFERASE"/>
    <property type="match status" value="1"/>
</dbReference>
<dbReference type="GO" id="GO:0046872">
    <property type="term" value="F:metal ion binding"/>
    <property type="evidence" value="ECO:0007669"/>
    <property type="project" value="UniProtKB-UniRule"/>
</dbReference>
<keyword evidence="4" id="KW-1003">Cell membrane</keyword>
<reference evidence="21" key="1">
    <citation type="submission" date="2020-09" db="EMBL/GenBank/DDBJ databases">
        <title>Pelobacter alkaliphilus sp. nov., a novel anaerobic arsenate-reducing bacterium from terrestrial mud volcano.</title>
        <authorList>
            <person name="Khomyakova M.A."/>
            <person name="Merkel A.Y."/>
            <person name="Slobodkin A.I."/>
        </authorList>
    </citation>
    <scope>NUCLEOTIDE SEQUENCE</scope>
    <source>
        <strain evidence="21">M08fum</strain>
    </source>
</reference>
<keyword evidence="10 18" id="KW-0274">FAD</keyword>
<feature type="binding site" evidence="19">
    <location>
        <position position="294"/>
    </location>
    <ligand>
        <name>Mg(2+)</name>
        <dbReference type="ChEBI" id="CHEBI:18420"/>
    </ligand>
</feature>
<keyword evidence="9 20" id="KW-0732">Signal</keyword>
<comment type="subcellular location">
    <subcellularLocation>
        <location evidence="17 20">Cell inner membrane</location>
        <topology evidence="17 20">Lipid-anchor</topology>
        <orientation evidence="17 20">Periplasmic side</orientation>
    </subcellularLocation>
</comment>
<evidence type="ECO:0000256" key="3">
    <source>
        <dbReference type="ARBA" id="ARBA00016337"/>
    </source>
</evidence>
<dbReference type="Gene3D" id="3.10.520.10">
    <property type="entry name" value="ApbE-like domains"/>
    <property type="match status" value="1"/>
</dbReference>
<dbReference type="AlphaFoldDB" id="A0A8J6R591"/>
<keyword evidence="12" id="KW-0472">Membrane</keyword>
<dbReference type="Proteomes" id="UP000632828">
    <property type="component" value="Unassembled WGS sequence"/>
</dbReference>
<feature type="binding site" evidence="19">
    <location>
        <position position="298"/>
    </location>
    <ligand>
        <name>Mg(2+)</name>
        <dbReference type="ChEBI" id="CHEBI:18420"/>
    </ligand>
</feature>
<accession>A0A8J6R591</accession>
<comment type="cofactor">
    <cofactor evidence="19">
        <name>Mg(2+)</name>
        <dbReference type="ChEBI" id="CHEBI:18420"/>
    </cofactor>
    <cofactor evidence="19">
        <name>Mn(2+)</name>
        <dbReference type="ChEBI" id="CHEBI:29035"/>
    </cofactor>
    <text evidence="19">Magnesium. Can also use manganese.</text>
</comment>
<dbReference type="PIRSF" id="PIRSF006268">
    <property type="entry name" value="ApbE"/>
    <property type="match status" value="1"/>
</dbReference>
<evidence type="ECO:0000256" key="18">
    <source>
        <dbReference type="PIRNR" id="PIRNR006268"/>
    </source>
</evidence>
<dbReference type="EC" id="2.7.1.180" evidence="2 18"/>
<feature type="signal peptide" evidence="20">
    <location>
        <begin position="1"/>
        <end position="27"/>
    </location>
</feature>
<evidence type="ECO:0000256" key="9">
    <source>
        <dbReference type="ARBA" id="ARBA00022729"/>
    </source>
</evidence>
<comment type="similarity">
    <text evidence="1 18 20">Belongs to the ApbE family.</text>
</comment>
<dbReference type="Pfam" id="PF02424">
    <property type="entry name" value="ApbE"/>
    <property type="match status" value="1"/>
</dbReference>
<keyword evidence="6 18" id="KW-0285">Flavoprotein</keyword>
<evidence type="ECO:0000256" key="4">
    <source>
        <dbReference type="ARBA" id="ARBA00022475"/>
    </source>
</evidence>
<evidence type="ECO:0000256" key="20">
    <source>
        <dbReference type="RuleBase" id="RU363002"/>
    </source>
</evidence>
<keyword evidence="11 18" id="KW-0460">Magnesium</keyword>
<organism evidence="21 22">
    <name type="scientific">Pelovirga terrestris</name>
    <dbReference type="NCBI Taxonomy" id="2771352"/>
    <lineage>
        <taxon>Bacteria</taxon>
        <taxon>Pseudomonadati</taxon>
        <taxon>Thermodesulfobacteriota</taxon>
        <taxon>Desulfuromonadia</taxon>
        <taxon>Geobacterales</taxon>
        <taxon>Geobacteraceae</taxon>
        <taxon>Pelovirga</taxon>
    </lineage>
</organism>
<keyword evidence="8 18" id="KW-0479">Metal-binding</keyword>
<dbReference type="InterPro" id="IPR003374">
    <property type="entry name" value="ApbE-like_sf"/>
</dbReference>
<evidence type="ECO:0000256" key="7">
    <source>
        <dbReference type="ARBA" id="ARBA00022679"/>
    </source>
</evidence>
<dbReference type="InterPro" id="IPR024932">
    <property type="entry name" value="ApbE"/>
</dbReference>
<feature type="binding site" evidence="19">
    <location>
        <position position="180"/>
    </location>
    <ligand>
        <name>Mg(2+)</name>
        <dbReference type="ChEBI" id="CHEBI:18420"/>
    </ligand>
</feature>
<feature type="chain" id="PRO_5035336906" description="FAD:protein FMN transferase" evidence="20">
    <location>
        <begin position="28"/>
        <end position="344"/>
    </location>
</feature>
<evidence type="ECO:0000256" key="15">
    <source>
        <dbReference type="ARBA" id="ARBA00031306"/>
    </source>
</evidence>
<evidence type="ECO:0000256" key="8">
    <source>
        <dbReference type="ARBA" id="ARBA00022723"/>
    </source>
</evidence>
<dbReference type="PANTHER" id="PTHR30040">
    <property type="entry name" value="THIAMINE BIOSYNTHESIS LIPOPROTEIN APBE"/>
    <property type="match status" value="1"/>
</dbReference>
<comment type="caution">
    <text evidence="21">The sequence shown here is derived from an EMBL/GenBank/DDBJ whole genome shotgun (WGS) entry which is preliminary data.</text>
</comment>
<comment type="catalytic activity">
    <reaction evidence="16 18 20">
        <text>L-threonyl-[protein] + FAD = FMN-L-threonyl-[protein] + AMP + H(+)</text>
        <dbReference type="Rhea" id="RHEA:36847"/>
        <dbReference type="Rhea" id="RHEA-COMP:11060"/>
        <dbReference type="Rhea" id="RHEA-COMP:11061"/>
        <dbReference type="ChEBI" id="CHEBI:15378"/>
        <dbReference type="ChEBI" id="CHEBI:30013"/>
        <dbReference type="ChEBI" id="CHEBI:57692"/>
        <dbReference type="ChEBI" id="CHEBI:74257"/>
        <dbReference type="ChEBI" id="CHEBI:456215"/>
        <dbReference type="EC" id="2.7.1.180"/>
    </reaction>
</comment>
<dbReference type="PROSITE" id="PS51257">
    <property type="entry name" value="PROKAR_LIPOPROTEIN"/>
    <property type="match status" value="1"/>
</dbReference>
<evidence type="ECO:0000256" key="5">
    <source>
        <dbReference type="ARBA" id="ARBA00022519"/>
    </source>
</evidence>
<evidence type="ECO:0000256" key="13">
    <source>
        <dbReference type="ARBA" id="ARBA00023139"/>
    </source>
</evidence>
<evidence type="ECO:0000256" key="14">
    <source>
        <dbReference type="ARBA" id="ARBA00023288"/>
    </source>
</evidence>
<evidence type="ECO:0000256" key="19">
    <source>
        <dbReference type="PIRSR" id="PIRSR006268-2"/>
    </source>
</evidence>
<keyword evidence="14 20" id="KW-0449">Lipoprotein</keyword>
<name>A0A8J6R591_9BACT</name>
<dbReference type="FunFam" id="3.10.520.10:FF:000001">
    <property type="entry name" value="FAD:protein FMN transferase"/>
    <property type="match status" value="1"/>
</dbReference>
<comment type="function">
    <text evidence="20">Flavin transferase that catalyzes the transfer of the FMN moiety of FAD and its covalent binding to the hydroxyl group of a threonine residue in a target flavoprotein.</text>
</comment>
<keyword evidence="5 20" id="KW-0997">Cell inner membrane</keyword>
<evidence type="ECO:0000256" key="17">
    <source>
        <dbReference type="ARBA" id="ARBA00060485"/>
    </source>
</evidence>
<sequence>MMRAILRLLLIACVVLLSVTGCQQQPATDPYLQLSGQTMGTTWSVALRSTNTSDLAGIKAGLHQRLDGLNALMSTYDSSSEISRFNQDSGNDWFPVSEDTARVVALALEISRLTDGAFDVSVGPLVELWGFGARPRQSSPPTSEQIAAVLAAVGYENLELRRDPAAIRKKIPQLRIDFAAIAKGYAVDLLAHYLDQQQIEHYLVEIGGELKMRGVRNDGSPWRVAIEQPLDSSRKVAAIFPLTDIALATSGNYRNYYEENGRRYVHTIDPVSGKPIQHQLASATVLDPLAARADALATALMVMGEHRGRQFCEEHQIAAYFIIHHNTEMTSYSSPALQGLLEQR</sequence>
<dbReference type="EMBL" id="JACWUN010000004">
    <property type="protein sequence ID" value="MBD1400014.1"/>
    <property type="molecule type" value="Genomic_DNA"/>
</dbReference>
<evidence type="ECO:0000256" key="6">
    <source>
        <dbReference type="ARBA" id="ARBA00022630"/>
    </source>
</evidence>
<evidence type="ECO:0000313" key="21">
    <source>
        <dbReference type="EMBL" id="MBD1400014.1"/>
    </source>
</evidence>
<evidence type="ECO:0000256" key="16">
    <source>
        <dbReference type="ARBA" id="ARBA00048540"/>
    </source>
</evidence>
<evidence type="ECO:0000256" key="12">
    <source>
        <dbReference type="ARBA" id="ARBA00023136"/>
    </source>
</evidence>
<keyword evidence="22" id="KW-1185">Reference proteome</keyword>
<evidence type="ECO:0000256" key="1">
    <source>
        <dbReference type="ARBA" id="ARBA00008282"/>
    </source>
</evidence>
<dbReference type="GO" id="GO:0005886">
    <property type="term" value="C:plasma membrane"/>
    <property type="evidence" value="ECO:0007669"/>
    <property type="project" value="UniProtKB-SubCell"/>
</dbReference>
<keyword evidence="7 18" id="KW-0808">Transferase</keyword>
<evidence type="ECO:0000256" key="2">
    <source>
        <dbReference type="ARBA" id="ARBA00011955"/>
    </source>
</evidence>
<proteinExistence type="inferred from homology"/>
<keyword evidence="13" id="KW-0564">Palmitate</keyword>